<evidence type="ECO:0000256" key="2">
    <source>
        <dbReference type="ARBA" id="ARBA00005466"/>
    </source>
</evidence>
<evidence type="ECO:0000256" key="5">
    <source>
        <dbReference type="ARBA" id="ARBA00023002"/>
    </source>
</evidence>
<evidence type="ECO:0000313" key="6">
    <source>
        <dbReference type="EMBL" id="KAK8067351.1"/>
    </source>
</evidence>
<evidence type="ECO:0000256" key="4">
    <source>
        <dbReference type="ARBA" id="ARBA00022827"/>
    </source>
</evidence>
<organism evidence="6 7">
    <name type="scientific">Apiospora hydei</name>
    <dbReference type="NCBI Taxonomy" id="1337664"/>
    <lineage>
        <taxon>Eukaryota</taxon>
        <taxon>Fungi</taxon>
        <taxon>Dikarya</taxon>
        <taxon>Ascomycota</taxon>
        <taxon>Pezizomycotina</taxon>
        <taxon>Sordariomycetes</taxon>
        <taxon>Xylariomycetidae</taxon>
        <taxon>Amphisphaeriales</taxon>
        <taxon>Apiosporaceae</taxon>
        <taxon>Apiospora</taxon>
    </lineage>
</organism>
<dbReference type="PANTHER" id="PTHR42973">
    <property type="entry name" value="BINDING OXIDOREDUCTASE, PUTATIVE (AFU_ORTHOLOGUE AFUA_1G17690)-RELATED"/>
    <property type="match status" value="1"/>
</dbReference>
<name>A0ABR1V832_9PEZI</name>
<dbReference type="Proteomes" id="UP001433268">
    <property type="component" value="Unassembled WGS sequence"/>
</dbReference>
<keyword evidence="3" id="KW-0285">Flavoprotein</keyword>
<dbReference type="InterPro" id="IPR050416">
    <property type="entry name" value="FAD-linked_Oxidoreductase"/>
</dbReference>
<dbReference type="InterPro" id="IPR036318">
    <property type="entry name" value="FAD-bd_PCMH-like_sf"/>
</dbReference>
<sequence>MHFVTPLVFPSGLSACGPGECRGGAVTIGAGAHTRDLLGKAHAQEPPVLAVTGECPTVGVAGGLVQGVGHGPLTTLRGFVVDNALSFDFITANGKYVAANADSNPNLLWVLKGGGPSTSAAVLTATF</sequence>
<comment type="caution">
    <text evidence="6">The sequence shown here is derived from an EMBL/GenBank/DDBJ whole genome shotgun (WGS) entry which is preliminary data.</text>
</comment>
<dbReference type="Gene3D" id="3.30.465.10">
    <property type="match status" value="1"/>
</dbReference>
<evidence type="ECO:0000313" key="7">
    <source>
        <dbReference type="Proteomes" id="UP001433268"/>
    </source>
</evidence>
<accession>A0ABR1V832</accession>
<protein>
    <submittedName>
        <fullName evidence="6">Uncharacterized protein</fullName>
    </submittedName>
</protein>
<comment type="similarity">
    <text evidence="2">Belongs to the oxygen-dependent FAD-linked oxidoreductase family.</text>
</comment>
<comment type="cofactor">
    <cofactor evidence="1">
        <name>FAD</name>
        <dbReference type="ChEBI" id="CHEBI:57692"/>
    </cofactor>
</comment>
<dbReference type="RefSeq" id="XP_066664104.1">
    <property type="nucleotide sequence ID" value="XM_066818412.1"/>
</dbReference>
<evidence type="ECO:0000256" key="1">
    <source>
        <dbReference type="ARBA" id="ARBA00001974"/>
    </source>
</evidence>
<dbReference type="SUPFAM" id="SSF56176">
    <property type="entry name" value="FAD-binding/transporter-associated domain-like"/>
    <property type="match status" value="1"/>
</dbReference>
<gene>
    <name evidence="6" type="ORF">PG997_014098</name>
</gene>
<dbReference type="EMBL" id="JAQQWN010000009">
    <property type="protein sequence ID" value="KAK8067351.1"/>
    <property type="molecule type" value="Genomic_DNA"/>
</dbReference>
<dbReference type="GeneID" id="92051472"/>
<dbReference type="PANTHER" id="PTHR42973:SF39">
    <property type="entry name" value="FAD-BINDING PCMH-TYPE DOMAIN-CONTAINING PROTEIN"/>
    <property type="match status" value="1"/>
</dbReference>
<keyword evidence="4" id="KW-0274">FAD</keyword>
<keyword evidence="5" id="KW-0560">Oxidoreductase</keyword>
<keyword evidence="7" id="KW-1185">Reference proteome</keyword>
<dbReference type="InterPro" id="IPR016169">
    <property type="entry name" value="FAD-bd_PCMH_sub2"/>
</dbReference>
<reference evidence="6 7" key="1">
    <citation type="submission" date="2023-01" db="EMBL/GenBank/DDBJ databases">
        <title>Analysis of 21 Apiospora genomes using comparative genomics revels a genus with tremendous synthesis potential of carbohydrate active enzymes and secondary metabolites.</title>
        <authorList>
            <person name="Sorensen T."/>
        </authorList>
    </citation>
    <scope>NUCLEOTIDE SEQUENCE [LARGE SCALE GENOMIC DNA]</scope>
    <source>
        <strain evidence="6 7">CBS 114990</strain>
    </source>
</reference>
<evidence type="ECO:0000256" key="3">
    <source>
        <dbReference type="ARBA" id="ARBA00022630"/>
    </source>
</evidence>
<proteinExistence type="inferred from homology"/>